<feature type="repeat" description="WD" evidence="3">
    <location>
        <begin position="450"/>
        <end position="491"/>
    </location>
</feature>
<dbReference type="PRINTS" id="PR00320">
    <property type="entry name" value="GPROTEINBRPT"/>
</dbReference>
<evidence type="ECO:0000256" key="2">
    <source>
        <dbReference type="ARBA" id="ARBA00022737"/>
    </source>
</evidence>
<dbReference type="InterPro" id="IPR020472">
    <property type="entry name" value="WD40_PAC1"/>
</dbReference>
<dbReference type="CDD" id="cd00200">
    <property type="entry name" value="WD40"/>
    <property type="match status" value="1"/>
</dbReference>
<sequence>MVTPSSGDHWDFFVSYSGADREWAEWIAWQLEDEGFSVLVQAWDFVPGAHWMSRMIDGVRGADRIISILSHAYLTSVYGQAEWQAAYIQDPDGFTRKVIPIRVEECPRPALLDGVVSFDLFDLETDEARSLLLTKIRAALDGRAKPQSEPTFPTKVVPPAPMSGLSDVAPDFPGQRPAPVDSQYRIGRKQRSHPPKGETGASRWSKDGGRYAAALPHRRGEFLDVTPISKPGPYDHVASDIPRRRMVKTSITPQGFLLTHRPPRKLMLTAALLALVSAASMLAHWSPWNNLDSDHQAFDAEASSRQLATAASTVVDDRPALARRYAIAAYRVAPTREARIAVIDLLVPTDRPLALLRHPEEVFSLGLSPDGDLLATGDNDADVRLWTTGSRGEIDEPLATLGRHQLGDVYDGVVFGPRNTDLLATVAKNGTILLWGLAGQGLVDRPLATFKGSNVSTSNVAFSPGGEFLAVGDQTGKVWLWDTTSRGSVDRPLATLGSSSSPVNAVDFGPAGSDLLASGDDEGLVYVWRISDLDKSDRPASTLVGHLDAINNLAFSSDGRVIAAGSEDKTTMVWKIDLASKANSPVATLGHNDTVDYVAFTPAGADLLATGSSDGTVRLWDGNGWGLLASLGGASTLYDPVFSPDGSLIATVSPDGGVRLWDSSSRGQIDRPLAVLVHGKAVYDAEFTSDGGLLATGNPTGARLWELDTTRIVAGACADPVNNLTEAEWRIVLPDTPYDPPCE</sequence>
<feature type="repeat" description="WD" evidence="3">
    <location>
        <begin position="496"/>
        <end position="538"/>
    </location>
</feature>
<organism evidence="6 7">
    <name type="scientific">Frankia nepalensis</name>
    <dbReference type="NCBI Taxonomy" id="1836974"/>
    <lineage>
        <taxon>Bacteria</taxon>
        <taxon>Bacillati</taxon>
        <taxon>Actinomycetota</taxon>
        <taxon>Actinomycetes</taxon>
        <taxon>Frankiales</taxon>
        <taxon>Frankiaceae</taxon>
        <taxon>Frankia</taxon>
    </lineage>
</organism>
<evidence type="ECO:0000256" key="1">
    <source>
        <dbReference type="ARBA" id="ARBA00022574"/>
    </source>
</evidence>
<accession>A0A937RAX4</accession>
<dbReference type="AlphaFoldDB" id="A0A937RAX4"/>
<keyword evidence="2" id="KW-0677">Repeat</keyword>
<gene>
    <name evidence="6" type="ORF">I7412_07165</name>
</gene>
<dbReference type="PROSITE" id="PS50294">
    <property type="entry name" value="WD_REPEATS_REGION"/>
    <property type="match status" value="3"/>
</dbReference>
<evidence type="ECO:0000313" key="6">
    <source>
        <dbReference type="EMBL" id="MBL7626947.1"/>
    </source>
</evidence>
<dbReference type="PROSITE" id="PS50082">
    <property type="entry name" value="WD_REPEATS_2"/>
    <property type="match status" value="6"/>
</dbReference>
<feature type="domain" description="TIR" evidence="5">
    <location>
        <begin position="8"/>
        <end position="140"/>
    </location>
</feature>
<feature type="repeat" description="WD" evidence="3">
    <location>
        <begin position="543"/>
        <end position="584"/>
    </location>
</feature>
<protein>
    <submittedName>
        <fullName evidence="6">TIR domain-containing protein</fullName>
    </submittedName>
</protein>
<dbReference type="GO" id="GO:0007165">
    <property type="term" value="P:signal transduction"/>
    <property type="evidence" value="ECO:0007669"/>
    <property type="project" value="InterPro"/>
</dbReference>
<name>A0A937RAX4_9ACTN</name>
<feature type="repeat" description="WD" evidence="3">
    <location>
        <begin position="355"/>
        <end position="396"/>
    </location>
</feature>
<feature type="repeat" description="WD" evidence="3">
    <location>
        <begin position="588"/>
        <end position="621"/>
    </location>
</feature>
<dbReference type="Proteomes" id="UP000604475">
    <property type="component" value="Unassembled WGS sequence"/>
</dbReference>
<dbReference type="Pfam" id="PF13676">
    <property type="entry name" value="TIR_2"/>
    <property type="match status" value="1"/>
</dbReference>
<evidence type="ECO:0000256" key="4">
    <source>
        <dbReference type="SAM" id="MobiDB-lite"/>
    </source>
</evidence>
<feature type="repeat" description="WD" evidence="3">
    <location>
        <begin position="642"/>
        <end position="671"/>
    </location>
</feature>
<dbReference type="SMART" id="SM00320">
    <property type="entry name" value="WD40"/>
    <property type="match status" value="8"/>
</dbReference>
<keyword evidence="1 3" id="KW-0853">WD repeat</keyword>
<dbReference type="PROSITE" id="PS50104">
    <property type="entry name" value="TIR"/>
    <property type="match status" value="1"/>
</dbReference>
<proteinExistence type="predicted"/>
<evidence type="ECO:0000259" key="5">
    <source>
        <dbReference type="PROSITE" id="PS50104"/>
    </source>
</evidence>
<dbReference type="InterPro" id="IPR015943">
    <property type="entry name" value="WD40/YVTN_repeat-like_dom_sf"/>
</dbReference>
<reference evidence="6" key="1">
    <citation type="submission" date="2020-12" db="EMBL/GenBank/DDBJ databases">
        <title>Genomic characterization of non-nitrogen-fixing Frankia strains.</title>
        <authorList>
            <person name="Carlos-Shanley C."/>
            <person name="Guerra T."/>
            <person name="Hahn D."/>
        </authorList>
    </citation>
    <scope>NUCLEOTIDE SEQUENCE</scope>
    <source>
        <strain evidence="6">CN6</strain>
    </source>
</reference>
<keyword evidence="7" id="KW-1185">Reference proteome</keyword>
<dbReference type="PANTHER" id="PTHR19879">
    <property type="entry name" value="TRANSCRIPTION INITIATION FACTOR TFIID"/>
    <property type="match status" value="1"/>
</dbReference>
<dbReference type="Pfam" id="PF00400">
    <property type="entry name" value="WD40"/>
    <property type="match status" value="6"/>
</dbReference>
<dbReference type="SUPFAM" id="SSF52200">
    <property type="entry name" value="Toll/Interleukin receptor TIR domain"/>
    <property type="match status" value="1"/>
</dbReference>
<evidence type="ECO:0000313" key="7">
    <source>
        <dbReference type="Proteomes" id="UP000604475"/>
    </source>
</evidence>
<dbReference type="SUPFAM" id="SSF50978">
    <property type="entry name" value="WD40 repeat-like"/>
    <property type="match status" value="2"/>
</dbReference>
<dbReference type="InterPro" id="IPR001680">
    <property type="entry name" value="WD40_rpt"/>
</dbReference>
<comment type="caution">
    <text evidence="6">The sequence shown here is derived from an EMBL/GenBank/DDBJ whole genome shotgun (WGS) entry which is preliminary data.</text>
</comment>
<dbReference type="SMART" id="SM00255">
    <property type="entry name" value="TIR"/>
    <property type="match status" value="1"/>
</dbReference>
<dbReference type="InterPro" id="IPR000157">
    <property type="entry name" value="TIR_dom"/>
</dbReference>
<dbReference type="Gene3D" id="2.130.10.10">
    <property type="entry name" value="YVTN repeat-like/Quinoprotein amine dehydrogenase"/>
    <property type="match status" value="2"/>
</dbReference>
<dbReference type="InterPro" id="IPR035897">
    <property type="entry name" value="Toll_tir_struct_dom_sf"/>
</dbReference>
<feature type="region of interest" description="Disordered" evidence="4">
    <location>
        <begin position="168"/>
        <end position="208"/>
    </location>
</feature>
<evidence type="ECO:0000256" key="3">
    <source>
        <dbReference type="PROSITE-ProRule" id="PRU00221"/>
    </source>
</evidence>
<dbReference type="Gene3D" id="3.40.50.10140">
    <property type="entry name" value="Toll/interleukin-1 receptor homology (TIR) domain"/>
    <property type="match status" value="1"/>
</dbReference>
<dbReference type="PANTHER" id="PTHR19879:SF9">
    <property type="entry name" value="TRANSCRIPTION INITIATION FACTOR TFIID SUBUNIT 5"/>
    <property type="match status" value="1"/>
</dbReference>
<dbReference type="InterPro" id="IPR036322">
    <property type="entry name" value="WD40_repeat_dom_sf"/>
</dbReference>
<dbReference type="EMBL" id="JAEACQ010000153">
    <property type="protein sequence ID" value="MBL7626947.1"/>
    <property type="molecule type" value="Genomic_DNA"/>
</dbReference>